<organism evidence="3 4">
    <name type="scientific">Nocardioides bigeumensis</name>
    <dbReference type="NCBI Taxonomy" id="433657"/>
    <lineage>
        <taxon>Bacteria</taxon>
        <taxon>Bacillati</taxon>
        <taxon>Actinomycetota</taxon>
        <taxon>Actinomycetes</taxon>
        <taxon>Propionibacteriales</taxon>
        <taxon>Nocardioidaceae</taxon>
        <taxon>Nocardioides</taxon>
    </lineage>
</organism>
<feature type="domain" description="D-isomer specific 2-hydroxyacid dehydrogenase NAD-binding" evidence="2">
    <location>
        <begin position="109"/>
        <end position="286"/>
    </location>
</feature>
<dbReference type="PANTHER" id="PTHR10996">
    <property type="entry name" value="2-HYDROXYACID DEHYDROGENASE-RELATED"/>
    <property type="match status" value="1"/>
</dbReference>
<dbReference type="PANTHER" id="PTHR10996:SF283">
    <property type="entry name" value="GLYOXYLATE_HYDROXYPYRUVATE REDUCTASE B"/>
    <property type="match status" value="1"/>
</dbReference>
<evidence type="ECO:0000313" key="3">
    <source>
        <dbReference type="EMBL" id="GAA2113433.1"/>
    </source>
</evidence>
<comment type="caution">
    <text evidence="3">The sequence shown here is derived from an EMBL/GenBank/DDBJ whole genome shotgun (WGS) entry which is preliminary data.</text>
</comment>
<dbReference type="RefSeq" id="WP_344301533.1">
    <property type="nucleotide sequence ID" value="NZ_BAAAQQ010000001.1"/>
</dbReference>
<dbReference type="SUPFAM" id="SSF52283">
    <property type="entry name" value="Formate/glycerate dehydrogenase catalytic domain-like"/>
    <property type="match status" value="1"/>
</dbReference>
<dbReference type="InterPro" id="IPR036291">
    <property type="entry name" value="NAD(P)-bd_dom_sf"/>
</dbReference>
<protein>
    <submittedName>
        <fullName evidence="3">C-terminal binding protein</fullName>
    </submittedName>
</protein>
<reference evidence="3 4" key="1">
    <citation type="journal article" date="2019" name="Int. J. Syst. Evol. Microbiol.">
        <title>The Global Catalogue of Microorganisms (GCM) 10K type strain sequencing project: providing services to taxonomists for standard genome sequencing and annotation.</title>
        <authorList>
            <consortium name="The Broad Institute Genomics Platform"/>
            <consortium name="The Broad Institute Genome Sequencing Center for Infectious Disease"/>
            <person name="Wu L."/>
            <person name="Ma J."/>
        </authorList>
    </citation>
    <scope>NUCLEOTIDE SEQUENCE [LARGE SCALE GENOMIC DNA]</scope>
    <source>
        <strain evidence="3 4">JCM 16021</strain>
    </source>
</reference>
<evidence type="ECO:0000256" key="1">
    <source>
        <dbReference type="ARBA" id="ARBA00023002"/>
    </source>
</evidence>
<dbReference type="Proteomes" id="UP001500575">
    <property type="component" value="Unassembled WGS sequence"/>
</dbReference>
<keyword evidence="4" id="KW-1185">Reference proteome</keyword>
<dbReference type="SUPFAM" id="SSF51735">
    <property type="entry name" value="NAD(P)-binding Rossmann-fold domains"/>
    <property type="match status" value="1"/>
</dbReference>
<name>A0ABN2XN79_9ACTN</name>
<dbReference type="InterPro" id="IPR029752">
    <property type="entry name" value="D-isomer_DH_CS1"/>
</dbReference>
<dbReference type="InterPro" id="IPR050223">
    <property type="entry name" value="D-isomer_2-hydroxyacid_DH"/>
</dbReference>
<accession>A0ABN2XN79</accession>
<gene>
    <name evidence="3" type="ORF">GCM10009843_01100</name>
</gene>
<dbReference type="InterPro" id="IPR006140">
    <property type="entry name" value="D-isomer_DH_NAD-bd"/>
</dbReference>
<evidence type="ECO:0000313" key="4">
    <source>
        <dbReference type="Proteomes" id="UP001500575"/>
    </source>
</evidence>
<keyword evidence="1" id="KW-0560">Oxidoreductase</keyword>
<dbReference type="PROSITE" id="PS00065">
    <property type="entry name" value="D_2_HYDROXYACID_DH_1"/>
    <property type="match status" value="1"/>
</dbReference>
<sequence>MTPTVLVYDPIIEIPWDYEVERDLLSRAGVRLVVPENDVVRDAALVEADVVVVCSGMPDDVLGRLPRCVGIVCYGVGMNAVSSAAAAAAGVPVTNVPGFCTEEVATHALALILALNRSLPSFAAAGRAGTWDLTSIQGFGELRRLSTLRVGVVGMGRIGSAVAAACVALGCVVVGHDPNITSSPVPSADLVGWEELLATSDMLVLCASLSTGEGPILDAAAFEAMRHGASIVNVARGGLVDEGALSEALSSGRLAGAALDVRATEPPPYDDAITKLPNVILTPHMAAISQQSDAELHGGAAGRILELLRRSGRLS</sequence>
<proteinExistence type="predicted"/>
<dbReference type="Pfam" id="PF02826">
    <property type="entry name" value="2-Hacid_dh_C"/>
    <property type="match status" value="1"/>
</dbReference>
<dbReference type="Gene3D" id="3.40.50.720">
    <property type="entry name" value="NAD(P)-binding Rossmann-like Domain"/>
    <property type="match status" value="2"/>
</dbReference>
<evidence type="ECO:0000259" key="2">
    <source>
        <dbReference type="Pfam" id="PF02826"/>
    </source>
</evidence>
<dbReference type="EMBL" id="BAAAQQ010000001">
    <property type="protein sequence ID" value="GAA2113433.1"/>
    <property type="molecule type" value="Genomic_DNA"/>
</dbReference>